<dbReference type="GO" id="GO:0005666">
    <property type="term" value="C:RNA polymerase III complex"/>
    <property type="evidence" value="ECO:0007669"/>
    <property type="project" value="TreeGrafter"/>
</dbReference>
<gene>
    <name evidence="2" type="ORF">LTR78_002271</name>
</gene>
<feature type="region of interest" description="Disordered" evidence="1">
    <location>
        <begin position="209"/>
        <end position="228"/>
    </location>
</feature>
<accession>A0AAE0WU22</accession>
<name>A0AAE0WU22_9PEZI</name>
<feature type="compositionally biased region" description="Basic and acidic residues" evidence="1">
    <location>
        <begin position="218"/>
        <end position="228"/>
    </location>
</feature>
<organism evidence="2 3">
    <name type="scientific">Recurvomyces mirabilis</name>
    <dbReference type="NCBI Taxonomy" id="574656"/>
    <lineage>
        <taxon>Eukaryota</taxon>
        <taxon>Fungi</taxon>
        <taxon>Dikarya</taxon>
        <taxon>Ascomycota</taxon>
        <taxon>Pezizomycotina</taxon>
        <taxon>Dothideomycetes</taxon>
        <taxon>Dothideomycetidae</taxon>
        <taxon>Mycosphaerellales</taxon>
        <taxon>Teratosphaeriaceae</taxon>
        <taxon>Recurvomyces</taxon>
    </lineage>
</organism>
<dbReference type="AlphaFoldDB" id="A0AAE0WU22"/>
<dbReference type="PANTHER" id="PTHR12069:SF0">
    <property type="entry name" value="DNA-DIRECTED RNA POLYMERASE III SUBUNIT RPC5"/>
    <property type="match status" value="1"/>
</dbReference>
<feature type="region of interest" description="Disordered" evidence="1">
    <location>
        <begin position="310"/>
        <end position="341"/>
    </location>
</feature>
<keyword evidence="3" id="KW-1185">Reference proteome</keyword>
<reference evidence="2" key="1">
    <citation type="submission" date="2023-07" db="EMBL/GenBank/DDBJ databases">
        <title>Black Yeasts Isolated from many extreme environments.</title>
        <authorList>
            <person name="Coleine C."/>
            <person name="Stajich J.E."/>
            <person name="Selbmann L."/>
        </authorList>
    </citation>
    <scope>NUCLEOTIDE SEQUENCE</scope>
    <source>
        <strain evidence="2">CCFEE 5485</strain>
    </source>
</reference>
<dbReference type="PANTHER" id="PTHR12069">
    <property type="entry name" value="DNA-DIRECTED RNA POLYMERASES III 80 KDA POLYPEPTIDE RNA POLYMERASE III SUBUNIT 5"/>
    <property type="match status" value="1"/>
</dbReference>
<proteinExistence type="predicted"/>
<feature type="compositionally biased region" description="Acidic residues" evidence="1">
    <location>
        <begin position="326"/>
        <end position="341"/>
    </location>
</feature>
<evidence type="ECO:0000313" key="2">
    <source>
        <dbReference type="EMBL" id="KAK3678175.1"/>
    </source>
</evidence>
<dbReference type="GO" id="GO:0042797">
    <property type="term" value="P:tRNA transcription by RNA polymerase III"/>
    <property type="evidence" value="ECO:0007669"/>
    <property type="project" value="TreeGrafter"/>
</dbReference>
<comment type="caution">
    <text evidence="2">The sequence shown here is derived from an EMBL/GenBank/DDBJ whole genome shotgun (WGS) entry which is preliminary data.</text>
</comment>
<evidence type="ECO:0000313" key="3">
    <source>
        <dbReference type="Proteomes" id="UP001274830"/>
    </source>
</evidence>
<sequence>MAPAKVPEDDDDPVTAEYDVYLTPSQAEEIFLLQYPNRVRTRPYNDRTGSRPQDVRIKPTTGFIELDVNLNTGYNFNKYKSLQWGDALNTARDIQNSSGTYGPAAGFSGAKPRTAGRMAVKDQADRQLQIQHDLAGFKNAESDGKVMRVQTLGGQVIRHDGPDEIGKPIYFVGAFRNDQLHLTKVTGTAQMRPQFHHLDAEEQRARIAASRASAAELGEPRPAGEARSILAREKKLDDSDKVRLEDVLRKQLSAAEAEEWTKMDYIDEDMQAAYDLFNDRMFVKDVEAAPRLKSDMDSWDYLDAISKPRRGSVGRRRRKKGKEVEGVDLEDGEDEALQEGG</sequence>
<feature type="compositionally biased region" description="Basic residues" evidence="1">
    <location>
        <begin position="310"/>
        <end position="321"/>
    </location>
</feature>
<dbReference type="EMBL" id="JAUTXT010000005">
    <property type="protein sequence ID" value="KAK3678175.1"/>
    <property type="molecule type" value="Genomic_DNA"/>
</dbReference>
<dbReference type="InterPro" id="IPR006886">
    <property type="entry name" value="RNA_pol_III_Rpc5"/>
</dbReference>
<protein>
    <submittedName>
        <fullName evidence="2">Uncharacterized protein</fullName>
    </submittedName>
</protein>
<evidence type="ECO:0000256" key="1">
    <source>
        <dbReference type="SAM" id="MobiDB-lite"/>
    </source>
</evidence>
<dbReference type="Proteomes" id="UP001274830">
    <property type="component" value="Unassembled WGS sequence"/>
</dbReference>
<dbReference type="Pfam" id="PF04801">
    <property type="entry name" value="RPC5"/>
    <property type="match status" value="2"/>
</dbReference>